<feature type="transmembrane region" description="Helical" evidence="7">
    <location>
        <begin position="290"/>
        <end position="312"/>
    </location>
</feature>
<dbReference type="Proteomes" id="UP001381693">
    <property type="component" value="Unassembled WGS sequence"/>
</dbReference>
<evidence type="ECO:0000256" key="7">
    <source>
        <dbReference type="SAM" id="Phobius"/>
    </source>
</evidence>
<evidence type="ECO:0000256" key="3">
    <source>
        <dbReference type="ARBA" id="ARBA00022692"/>
    </source>
</evidence>
<feature type="transmembrane region" description="Helical" evidence="7">
    <location>
        <begin position="80"/>
        <end position="102"/>
    </location>
</feature>
<evidence type="ECO:0000259" key="8">
    <source>
        <dbReference type="PROSITE" id="PS50262"/>
    </source>
</evidence>
<protein>
    <recommendedName>
        <fullName evidence="8">G-protein coupled receptors family 1 profile domain-containing protein</fullName>
    </recommendedName>
</protein>
<sequence>MTKFVQETILTGSPFDEEKPPTSWQDYYNHSQHLDPRIDTINDISYGIIAPIIITTGMIGNILTIYILKLPQFRGVTYTYFLMLAVSDLVSLVFSASVFYHLVHETTLQYSTAVWYSYFEPFFVNVFLSTSIFIVICITVDRYYSVCRPVAFRGIHNHRHARNMMVIALSLSIIVWLPICFVKTPKEVDECDYVYSVPPDNQTRWVACMEIPEIPTQEWYFIYSWARQTVVTFIPILLLVVLNTLTLRGFISVKRHKRELARKSIFIIAVTDVSQSLVAKSQSDLNLIKLLTALMITFFLTMVPVGIFNAIYTESRSDNFNYQSISVIESIQLLSGAYLVEVPYLDHLGCDGNVEVEMNGGFSHSPFFIETCHQL</sequence>
<feature type="transmembrane region" description="Helical" evidence="7">
    <location>
        <begin position="44"/>
        <end position="68"/>
    </location>
</feature>
<evidence type="ECO:0000313" key="9">
    <source>
        <dbReference type="EMBL" id="KAK7007716.1"/>
    </source>
</evidence>
<keyword evidence="3 6" id="KW-0812">Transmembrane</keyword>
<dbReference type="EMBL" id="JAXCGZ010023551">
    <property type="protein sequence ID" value="KAK7007716.1"/>
    <property type="molecule type" value="Genomic_DNA"/>
</dbReference>
<dbReference type="InterPro" id="IPR053093">
    <property type="entry name" value="GPCR-like"/>
</dbReference>
<evidence type="ECO:0000256" key="4">
    <source>
        <dbReference type="ARBA" id="ARBA00022989"/>
    </source>
</evidence>
<evidence type="ECO:0000256" key="6">
    <source>
        <dbReference type="RuleBase" id="RU000688"/>
    </source>
</evidence>
<feature type="domain" description="G-protein coupled receptors family 1 profile" evidence="8">
    <location>
        <begin position="60"/>
        <end position="311"/>
    </location>
</feature>
<dbReference type="PROSITE" id="PS50262">
    <property type="entry name" value="G_PROTEIN_RECEP_F1_2"/>
    <property type="match status" value="1"/>
</dbReference>
<accession>A0AAN8ZNI8</accession>
<keyword evidence="5 7" id="KW-0472">Membrane</keyword>
<dbReference type="PRINTS" id="PR00237">
    <property type="entry name" value="GPCRRHODOPSN"/>
</dbReference>
<dbReference type="Gene3D" id="1.20.1070.10">
    <property type="entry name" value="Rhodopsin 7-helix transmembrane proteins"/>
    <property type="match status" value="1"/>
</dbReference>
<dbReference type="InterPro" id="IPR017452">
    <property type="entry name" value="GPCR_Rhodpsn_7TM"/>
</dbReference>
<dbReference type="PANTHER" id="PTHR47760:SF4">
    <property type="entry name" value="G-PROTEIN COUPLED RECEPTORS FAMILY 1 PROFILE DOMAIN-CONTAINING PROTEIN"/>
    <property type="match status" value="1"/>
</dbReference>
<dbReference type="Pfam" id="PF00001">
    <property type="entry name" value="7tm_1"/>
    <property type="match status" value="1"/>
</dbReference>
<reference evidence="9 10" key="1">
    <citation type="submission" date="2023-11" db="EMBL/GenBank/DDBJ databases">
        <title>Halocaridina rubra genome assembly.</title>
        <authorList>
            <person name="Smith C."/>
        </authorList>
    </citation>
    <scope>NUCLEOTIDE SEQUENCE [LARGE SCALE GENOMIC DNA]</scope>
    <source>
        <strain evidence="9">EP-1</strain>
        <tissue evidence="9">Whole</tissue>
    </source>
</reference>
<keyword evidence="6" id="KW-0297">G-protein coupled receptor</keyword>
<comment type="similarity">
    <text evidence="2 6">Belongs to the G-protein coupled receptor 1 family.</text>
</comment>
<keyword evidence="6" id="KW-0675">Receptor</keyword>
<gene>
    <name evidence="9" type="ORF">SK128_028402</name>
</gene>
<dbReference type="SUPFAM" id="SSF81321">
    <property type="entry name" value="Family A G protein-coupled receptor-like"/>
    <property type="match status" value="1"/>
</dbReference>
<organism evidence="9 10">
    <name type="scientific">Halocaridina rubra</name>
    <name type="common">Hawaiian red shrimp</name>
    <dbReference type="NCBI Taxonomy" id="373956"/>
    <lineage>
        <taxon>Eukaryota</taxon>
        <taxon>Metazoa</taxon>
        <taxon>Ecdysozoa</taxon>
        <taxon>Arthropoda</taxon>
        <taxon>Crustacea</taxon>
        <taxon>Multicrustacea</taxon>
        <taxon>Malacostraca</taxon>
        <taxon>Eumalacostraca</taxon>
        <taxon>Eucarida</taxon>
        <taxon>Decapoda</taxon>
        <taxon>Pleocyemata</taxon>
        <taxon>Caridea</taxon>
        <taxon>Atyoidea</taxon>
        <taxon>Atyidae</taxon>
        <taxon>Halocaridina</taxon>
    </lineage>
</organism>
<dbReference type="GO" id="GO:0016020">
    <property type="term" value="C:membrane"/>
    <property type="evidence" value="ECO:0007669"/>
    <property type="project" value="UniProtKB-SubCell"/>
</dbReference>
<dbReference type="PROSITE" id="PS00237">
    <property type="entry name" value="G_PROTEIN_RECEP_F1_1"/>
    <property type="match status" value="1"/>
</dbReference>
<evidence type="ECO:0000256" key="1">
    <source>
        <dbReference type="ARBA" id="ARBA00004370"/>
    </source>
</evidence>
<feature type="transmembrane region" description="Helical" evidence="7">
    <location>
        <begin position="161"/>
        <end position="179"/>
    </location>
</feature>
<keyword evidence="4 7" id="KW-1133">Transmembrane helix</keyword>
<dbReference type="InterPro" id="IPR000276">
    <property type="entry name" value="GPCR_Rhodpsn"/>
</dbReference>
<dbReference type="PANTHER" id="PTHR47760">
    <property type="entry name" value="G-PROTEIN COUPLED RECEPTOR B0563.6-LIKE PROTEIN-RELATED"/>
    <property type="match status" value="1"/>
</dbReference>
<evidence type="ECO:0000256" key="2">
    <source>
        <dbReference type="ARBA" id="ARBA00010663"/>
    </source>
</evidence>
<evidence type="ECO:0000256" key="5">
    <source>
        <dbReference type="ARBA" id="ARBA00023136"/>
    </source>
</evidence>
<comment type="caution">
    <text evidence="9">The sequence shown here is derived from an EMBL/GenBank/DDBJ whole genome shotgun (WGS) entry which is preliminary data.</text>
</comment>
<feature type="transmembrane region" description="Helical" evidence="7">
    <location>
        <begin position="122"/>
        <end position="140"/>
    </location>
</feature>
<evidence type="ECO:0000313" key="10">
    <source>
        <dbReference type="Proteomes" id="UP001381693"/>
    </source>
</evidence>
<feature type="transmembrane region" description="Helical" evidence="7">
    <location>
        <begin position="230"/>
        <end position="251"/>
    </location>
</feature>
<keyword evidence="10" id="KW-1185">Reference proteome</keyword>
<proteinExistence type="inferred from homology"/>
<name>A0AAN8ZNI8_HALRR</name>
<comment type="subcellular location">
    <subcellularLocation>
        <location evidence="1">Membrane</location>
    </subcellularLocation>
</comment>
<keyword evidence="6" id="KW-0807">Transducer</keyword>
<dbReference type="GO" id="GO:0004930">
    <property type="term" value="F:G protein-coupled receptor activity"/>
    <property type="evidence" value="ECO:0007669"/>
    <property type="project" value="UniProtKB-KW"/>
</dbReference>
<dbReference type="AlphaFoldDB" id="A0AAN8ZNI8"/>